<feature type="compositionally biased region" description="Low complexity" evidence="4">
    <location>
        <begin position="663"/>
        <end position="673"/>
    </location>
</feature>
<dbReference type="GO" id="GO:0005634">
    <property type="term" value="C:nucleus"/>
    <property type="evidence" value="ECO:0007669"/>
    <property type="project" value="TreeGrafter"/>
</dbReference>
<evidence type="ECO:0000256" key="1">
    <source>
        <dbReference type="ARBA" id="ARBA00023015"/>
    </source>
</evidence>
<dbReference type="PANTHER" id="PTHR47424">
    <property type="entry name" value="REGULATORY PROTEIN GAL4"/>
    <property type="match status" value="1"/>
</dbReference>
<dbReference type="GO" id="GO:0000978">
    <property type="term" value="F:RNA polymerase II cis-regulatory region sequence-specific DNA binding"/>
    <property type="evidence" value="ECO:0007669"/>
    <property type="project" value="TreeGrafter"/>
</dbReference>
<dbReference type="SUPFAM" id="SSF57701">
    <property type="entry name" value="Zn2/Cys6 DNA-binding domain"/>
    <property type="match status" value="1"/>
</dbReference>
<organism evidence="6 7">
    <name type="scientific">Podospora appendiculata</name>
    <dbReference type="NCBI Taxonomy" id="314037"/>
    <lineage>
        <taxon>Eukaryota</taxon>
        <taxon>Fungi</taxon>
        <taxon>Dikarya</taxon>
        <taxon>Ascomycota</taxon>
        <taxon>Pezizomycotina</taxon>
        <taxon>Sordariomycetes</taxon>
        <taxon>Sordariomycetidae</taxon>
        <taxon>Sordariales</taxon>
        <taxon>Podosporaceae</taxon>
        <taxon>Podospora</taxon>
    </lineage>
</organism>
<dbReference type="Pfam" id="PF00172">
    <property type="entry name" value="Zn_clus"/>
    <property type="match status" value="1"/>
</dbReference>
<evidence type="ECO:0000256" key="4">
    <source>
        <dbReference type="SAM" id="MobiDB-lite"/>
    </source>
</evidence>
<dbReference type="GO" id="GO:0000981">
    <property type="term" value="F:DNA-binding transcription factor activity, RNA polymerase II-specific"/>
    <property type="evidence" value="ECO:0007669"/>
    <property type="project" value="InterPro"/>
</dbReference>
<reference evidence="6" key="1">
    <citation type="journal article" date="2023" name="Mol. Phylogenet. Evol.">
        <title>Genome-scale phylogeny and comparative genomics of the fungal order Sordariales.</title>
        <authorList>
            <person name="Hensen N."/>
            <person name="Bonometti L."/>
            <person name="Westerberg I."/>
            <person name="Brannstrom I.O."/>
            <person name="Guillou S."/>
            <person name="Cros-Aarteil S."/>
            <person name="Calhoun S."/>
            <person name="Haridas S."/>
            <person name="Kuo A."/>
            <person name="Mondo S."/>
            <person name="Pangilinan J."/>
            <person name="Riley R."/>
            <person name="LaButti K."/>
            <person name="Andreopoulos B."/>
            <person name="Lipzen A."/>
            <person name="Chen C."/>
            <person name="Yan M."/>
            <person name="Daum C."/>
            <person name="Ng V."/>
            <person name="Clum A."/>
            <person name="Steindorff A."/>
            <person name="Ohm R.A."/>
            <person name="Martin F."/>
            <person name="Silar P."/>
            <person name="Natvig D.O."/>
            <person name="Lalanne C."/>
            <person name="Gautier V."/>
            <person name="Ament-Velasquez S.L."/>
            <person name="Kruys A."/>
            <person name="Hutchinson M.I."/>
            <person name="Powell A.J."/>
            <person name="Barry K."/>
            <person name="Miller A.N."/>
            <person name="Grigoriev I.V."/>
            <person name="Debuchy R."/>
            <person name="Gladieux P."/>
            <person name="Hiltunen Thoren M."/>
            <person name="Johannesson H."/>
        </authorList>
    </citation>
    <scope>NUCLEOTIDE SEQUENCE</scope>
    <source>
        <strain evidence="6">CBS 314.62</strain>
    </source>
</reference>
<dbReference type="AlphaFoldDB" id="A0AAE0X0L2"/>
<dbReference type="CDD" id="cd00067">
    <property type="entry name" value="GAL4"/>
    <property type="match status" value="1"/>
</dbReference>
<reference evidence="6" key="2">
    <citation type="submission" date="2023-06" db="EMBL/GenBank/DDBJ databases">
        <authorList>
            <consortium name="Lawrence Berkeley National Laboratory"/>
            <person name="Haridas S."/>
            <person name="Hensen N."/>
            <person name="Bonometti L."/>
            <person name="Westerberg I."/>
            <person name="Brannstrom I.O."/>
            <person name="Guillou S."/>
            <person name="Cros-Aarteil S."/>
            <person name="Calhoun S."/>
            <person name="Kuo A."/>
            <person name="Mondo S."/>
            <person name="Pangilinan J."/>
            <person name="Riley R."/>
            <person name="Labutti K."/>
            <person name="Andreopoulos B."/>
            <person name="Lipzen A."/>
            <person name="Chen C."/>
            <person name="Yanf M."/>
            <person name="Daum C."/>
            <person name="Ng V."/>
            <person name="Clum A."/>
            <person name="Steindorff A."/>
            <person name="Ohm R."/>
            <person name="Martin F."/>
            <person name="Silar P."/>
            <person name="Natvig D."/>
            <person name="Lalanne C."/>
            <person name="Gautier V."/>
            <person name="Ament-Velasquez S.L."/>
            <person name="Kruys A."/>
            <person name="Hutchinson M.I."/>
            <person name="Powell A.J."/>
            <person name="Barry K."/>
            <person name="Miller A.N."/>
            <person name="Grigoriev I.V."/>
            <person name="Debuchy R."/>
            <person name="Gladieux P."/>
            <person name="Thoren M.H."/>
            <person name="Johannesson H."/>
        </authorList>
    </citation>
    <scope>NUCLEOTIDE SEQUENCE</scope>
    <source>
        <strain evidence="6">CBS 314.62</strain>
    </source>
</reference>
<protein>
    <submittedName>
        <fullName evidence="6">Fungal-specific transcription factor domain-containing protein</fullName>
    </submittedName>
</protein>
<evidence type="ECO:0000256" key="3">
    <source>
        <dbReference type="ARBA" id="ARBA00023242"/>
    </source>
</evidence>
<dbReference type="PANTHER" id="PTHR47424:SF5">
    <property type="entry name" value="ZN(II)2CYS6 TRANSCRIPTION FACTOR (EUROFUNG)"/>
    <property type="match status" value="1"/>
</dbReference>
<dbReference type="EMBL" id="JAULSO010000005">
    <property type="protein sequence ID" value="KAK3682374.1"/>
    <property type="molecule type" value="Genomic_DNA"/>
</dbReference>
<accession>A0AAE0X0L2</accession>
<evidence type="ECO:0000256" key="2">
    <source>
        <dbReference type="ARBA" id="ARBA00023163"/>
    </source>
</evidence>
<proteinExistence type="predicted"/>
<evidence type="ECO:0000259" key="5">
    <source>
        <dbReference type="PROSITE" id="PS50048"/>
    </source>
</evidence>
<dbReference type="InterPro" id="IPR001138">
    <property type="entry name" value="Zn2Cys6_DnaBD"/>
</dbReference>
<keyword evidence="1" id="KW-0805">Transcription regulation</keyword>
<sequence length="744" mass="82162">MEHLENQSSDLRSFLMPPGLLARSHTGTPLVMSPPRSSPHAGPSSTPRNYGGITIPSAADSPVHIGTVTPRRKRARAEGDDNAIISKPLKQREGKRNRVQHTECKRRKIKCSGETPCGRCGHLGLTCLYSTNCCAGSLKDSDEFRQMADQVARLQGQFNTLFNAMNTIRQEMLRLAPIHQPVAPLSPSVPPMTARAAASPAAATPLIPSIQRLLPSIHHRPSFSGPTSTAFSVDMAETTLHSMGYAGDESDGDGDGDGSGSGSGTGNPDQPSPSMKPMPTPDPQRPTNPLWEYSKDEMVRLCGLYEQEVGVMYPFCRMEDVLKHVEALRSWMDMVERTGFVPPLGQRDDCMSSNALPSLNLKIILCCALVVEQNGNSDKAIRLFDSMRPTIYNNGYRLLCNEELLAWRTMGQVMRLFSGGLPFSISDDKIDPKLPLPDDFPYLVAMVGFSRLAAKVWSLVDYFEPTLLLEFNRSDYDNLDHQILNWYSTVPAAPAANERLRTPALVHCSLRIEYADPNNIPMLPILRGRPRLIVWIRLRLNQIRIWLLTPVLHCATSINANLDMAERVVHIAKQSIRFLAALNEQTDLYRYSQIFYHQFLTSSIAVLFLASTHAPLQFNASCRDEFYRALELCLWRTIKSLKRYAARLGMEEPSAGVAGGGAAMSSGPAGASSRESSASVPLNGHKLQAEVARIFEGYLKKGGEMGEYSGGVMGERQYGGSVIDNLGGRRTVTASVFQQMREMY</sequence>
<keyword evidence="3" id="KW-0539">Nucleus</keyword>
<dbReference type="Proteomes" id="UP001270362">
    <property type="component" value="Unassembled WGS sequence"/>
</dbReference>
<dbReference type="CDD" id="cd12148">
    <property type="entry name" value="fungal_TF_MHR"/>
    <property type="match status" value="1"/>
</dbReference>
<dbReference type="InterPro" id="IPR051127">
    <property type="entry name" value="Fungal_SecMet_Regulators"/>
</dbReference>
<feature type="region of interest" description="Disordered" evidence="4">
    <location>
        <begin position="656"/>
        <end position="679"/>
    </location>
</feature>
<evidence type="ECO:0000313" key="7">
    <source>
        <dbReference type="Proteomes" id="UP001270362"/>
    </source>
</evidence>
<dbReference type="GO" id="GO:0000435">
    <property type="term" value="P:positive regulation of transcription from RNA polymerase II promoter by galactose"/>
    <property type="evidence" value="ECO:0007669"/>
    <property type="project" value="TreeGrafter"/>
</dbReference>
<name>A0AAE0X0L2_9PEZI</name>
<dbReference type="InterPro" id="IPR036864">
    <property type="entry name" value="Zn2-C6_fun-type_DNA-bd_sf"/>
</dbReference>
<evidence type="ECO:0000313" key="6">
    <source>
        <dbReference type="EMBL" id="KAK3682374.1"/>
    </source>
</evidence>
<feature type="domain" description="Zn(2)-C6 fungal-type" evidence="5">
    <location>
        <begin position="104"/>
        <end position="129"/>
    </location>
</feature>
<dbReference type="Gene3D" id="4.10.240.10">
    <property type="entry name" value="Zn(2)-C6 fungal-type DNA-binding domain"/>
    <property type="match status" value="1"/>
</dbReference>
<feature type="compositionally biased region" description="Pro residues" evidence="4">
    <location>
        <begin position="270"/>
        <end position="286"/>
    </location>
</feature>
<gene>
    <name evidence="6" type="ORF">B0T22DRAFT_501788</name>
</gene>
<feature type="region of interest" description="Disordered" evidence="4">
    <location>
        <begin position="243"/>
        <end position="290"/>
    </location>
</feature>
<feature type="region of interest" description="Disordered" evidence="4">
    <location>
        <begin position="19"/>
        <end position="80"/>
    </location>
</feature>
<keyword evidence="7" id="KW-1185">Reference proteome</keyword>
<comment type="caution">
    <text evidence="6">The sequence shown here is derived from an EMBL/GenBank/DDBJ whole genome shotgun (WGS) entry which is preliminary data.</text>
</comment>
<dbReference type="GO" id="GO:0008270">
    <property type="term" value="F:zinc ion binding"/>
    <property type="evidence" value="ECO:0007669"/>
    <property type="project" value="InterPro"/>
</dbReference>
<dbReference type="PROSITE" id="PS50048">
    <property type="entry name" value="ZN2_CY6_FUNGAL_2"/>
    <property type="match status" value="1"/>
</dbReference>
<keyword evidence="2" id="KW-0804">Transcription</keyword>